<evidence type="ECO:0000313" key="2">
    <source>
        <dbReference type="Proteomes" id="UP000659904"/>
    </source>
</evidence>
<keyword evidence="2" id="KW-1185">Reference proteome</keyword>
<comment type="caution">
    <text evidence="1">The sequence shown here is derived from an EMBL/GenBank/DDBJ whole genome shotgun (WGS) entry which is preliminary data.</text>
</comment>
<evidence type="ECO:0000313" key="1">
    <source>
        <dbReference type="EMBL" id="GIF96567.1"/>
    </source>
</evidence>
<protein>
    <submittedName>
        <fullName evidence="1">Uncharacterized protein</fullName>
    </submittedName>
</protein>
<dbReference type="AlphaFoldDB" id="A0A8J3NXQ2"/>
<organism evidence="1 2">
    <name type="scientific">Catellatospora citrea</name>
    <dbReference type="NCBI Taxonomy" id="53366"/>
    <lineage>
        <taxon>Bacteria</taxon>
        <taxon>Bacillati</taxon>
        <taxon>Actinomycetota</taxon>
        <taxon>Actinomycetes</taxon>
        <taxon>Micromonosporales</taxon>
        <taxon>Micromonosporaceae</taxon>
        <taxon>Catellatospora</taxon>
    </lineage>
</organism>
<reference evidence="1 2" key="1">
    <citation type="submission" date="2021-01" db="EMBL/GenBank/DDBJ databases">
        <title>Whole genome shotgun sequence of Catellatospora citrea NBRC 14495.</title>
        <authorList>
            <person name="Komaki H."/>
            <person name="Tamura T."/>
        </authorList>
    </citation>
    <scope>NUCLEOTIDE SEQUENCE [LARGE SCALE GENOMIC DNA]</scope>
    <source>
        <strain evidence="1 2">NBRC 14495</strain>
    </source>
</reference>
<accession>A0A8J3NXQ2</accession>
<gene>
    <name evidence="1" type="ORF">Cci01nite_16610</name>
</gene>
<sequence>MTVAGSGRVPMRKSRGGLEDFVGSAQLSVLSAQPAQFLGLDGGGLVQALTVIGLVLTDPAAKRLGMHAELLGQALDHRLGVGLPVEPHSALAQLVRVLAWGGHENLLVRVYQTMIESLRANGGTSQDLPEEPTDRRPVSLGQLLIRPVPGGRMLVGESKIGSVSLVRL</sequence>
<proteinExistence type="predicted"/>
<name>A0A8J3NXQ2_9ACTN</name>
<dbReference type="EMBL" id="BONH01000005">
    <property type="protein sequence ID" value="GIF96567.1"/>
    <property type="molecule type" value="Genomic_DNA"/>
</dbReference>
<dbReference type="Proteomes" id="UP000659904">
    <property type="component" value="Unassembled WGS sequence"/>
</dbReference>